<comment type="caution">
    <text evidence="1">The sequence shown here is derived from an EMBL/GenBank/DDBJ whole genome shotgun (WGS) entry which is preliminary data.</text>
</comment>
<name>A0A392UZ16_9FABA</name>
<proteinExistence type="predicted"/>
<keyword evidence="2" id="KW-1185">Reference proteome</keyword>
<accession>A0A392UZ16</accession>
<protein>
    <submittedName>
        <fullName evidence="1">Retrovirus-related pol polyprotein from transposon TNT 1-94</fullName>
    </submittedName>
</protein>
<dbReference type="EMBL" id="LXQA010994643">
    <property type="protein sequence ID" value="MCI80382.1"/>
    <property type="molecule type" value="Genomic_DNA"/>
</dbReference>
<evidence type="ECO:0000313" key="1">
    <source>
        <dbReference type="EMBL" id="MCI80382.1"/>
    </source>
</evidence>
<dbReference type="AlphaFoldDB" id="A0A392UZ16"/>
<evidence type="ECO:0000313" key="2">
    <source>
        <dbReference type="Proteomes" id="UP000265520"/>
    </source>
</evidence>
<organism evidence="1 2">
    <name type="scientific">Trifolium medium</name>
    <dbReference type="NCBI Taxonomy" id="97028"/>
    <lineage>
        <taxon>Eukaryota</taxon>
        <taxon>Viridiplantae</taxon>
        <taxon>Streptophyta</taxon>
        <taxon>Embryophyta</taxon>
        <taxon>Tracheophyta</taxon>
        <taxon>Spermatophyta</taxon>
        <taxon>Magnoliopsida</taxon>
        <taxon>eudicotyledons</taxon>
        <taxon>Gunneridae</taxon>
        <taxon>Pentapetalae</taxon>
        <taxon>rosids</taxon>
        <taxon>fabids</taxon>
        <taxon>Fabales</taxon>
        <taxon>Fabaceae</taxon>
        <taxon>Papilionoideae</taxon>
        <taxon>50 kb inversion clade</taxon>
        <taxon>NPAAA clade</taxon>
        <taxon>Hologalegina</taxon>
        <taxon>IRL clade</taxon>
        <taxon>Trifolieae</taxon>
        <taxon>Trifolium</taxon>
    </lineage>
</organism>
<dbReference type="Proteomes" id="UP000265520">
    <property type="component" value="Unassembled WGS sequence"/>
</dbReference>
<reference evidence="1 2" key="1">
    <citation type="journal article" date="2018" name="Front. Plant Sci.">
        <title>Red Clover (Trifolium pratense) and Zigzag Clover (T. medium) - A Picture of Genomic Similarities and Differences.</title>
        <authorList>
            <person name="Dluhosova J."/>
            <person name="Istvanek J."/>
            <person name="Nedelnik J."/>
            <person name="Repkova J."/>
        </authorList>
    </citation>
    <scope>NUCLEOTIDE SEQUENCE [LARGE SCALE GENOMIC DNA]</scope>
    <source>
        <strain evidence="2">cv. 10/8</strain>
        <tissue evidence="1">Leaf</tissue>
    </source>
</reference>
<feature type="non-terminal residue" evidence="1">
    <location>
        <position position="1"/>
    </location>
</feature>
<sequence>SKELWDLIETGVTVAAADATAEQQAAAAASRLRDRKVKNYLFQSIDRTILGDHSHTQYFKRDLGFHAQ</sequence>